<reference evidence="2 3" key="1">
    <citation type="submission" date="2019-09" db="EMBL/GenBank/DDBJ databases">
        <title>Polymorphobacter sp. isolated from a lake in China.</title>
        <authorList>
            <person name="Liu Z."/>
        </authorList>
    </citation>
    <scope>NUCLEOTIDE SEQUENCE [LARGE SCALE GENOMIC DNA]</scope>
    <source>
        <strain evidence="2 3">D40P</strain>
    </source>
</reference>
<gene>
    <name evidence="2" type="ORF">F3168_04375</name>
</gene>
<dbReference type="Pfam" id="PF07589">
    <property type="entry name" value="PEP-CTERM"/>
    <property type="match status" value="1"/>
</dbReference>
<name>A0A7C9GNR6_9SPHN</name>
<dbReference type="Proteomes" id="UP000481327">
    <property type="component" value="Unassembled WGS sequence"/>
</dbReference>
<evidence type="ECO:0000313" key="2">
    <source>
        <dbReference type="EMBL" id="MQT16493.1"/>
    </source>
</evidence>
<dbReference type="OrthoDB" id="7874461at2"/>
<proteinExistence type="predicted"/>
<evidence type="ECO:0000259" key="1">
    <source>
        <dbReference type="Pfam" id="PF07589"/>
    </source>
</evidence>
<dbReference type="InterPro" id="IPR013424">
    <property type="entry name" value="Ice-binding_C"/>
</dbReference>
<evidence type="ECO:0000313" key="3">
    <source>
        <dbReference type="Proteomes" id="UP000481327"/>
    </source>
</evidence>
<dbReference type="NCBIfam" id="TIGR02595">
    <property type="entry name" value="PEP_CTERM"/>
    <property type="match status" value="1"/>
</dbReference>
<accession>A0A7C9GNR6</accession>
<feature type="domain" description="Ice-binding protein C-terminal" evidence="1">
    <location>
        <begin position="100"/>
        <end position="124"/>
    </location>
</feature>
<protein>
    <submittedName>
        <fullName evidence="2">PEPxxWA-CTERM sorting domain-containing protein</fullName>
    </submittedName>
</protein>
<keyword evidence="3" id="KW-1185">Reference proteome</keyword>
<dbReference type="AlphaFoldDB" id="A0A7C9GNR6"/>
<sequence>MSFAGGSIDISGVNLTFSDAASSQLPQTFVSPFPITSGTYLPSNFGGYTFTFYDNATSFAGFNGLSANGTWTLLVADTFAADVGTVAGGWSLDITTSAGAIPEPASSAMMIAGFGLVGASARRRRTTHVTA</sequence>
<organism evidence="2 3">
    <name type="scientific">Sandarakinorhabdus fusca</name>
    <dbReference type="NCBI Taxonomy" id="1439888"/>
    <lineage>
        <taxon>Bacteria</taxon>
        <taxon>Pseudomonadati</taxon>
        <taxon>Pseudomonadota</taxon>
        <taxon>Alphaproteobacteria</taxon>
        <taxon>Sphingomonadales</taxon>
        <taxon>Sphingosinicellaceae</taxon>
        <taxon>Sandarakinorhabdus</taxon>
    </lineage>
</organism>
<dbReference type="EMBL" id="WIOL01000001">
    <property type="protein sequence ID" value="MQT16493.1"/>
    <property type="molecule type" value="Genomic_DNA"/>
</dbReference>
<dbReference type="Gene3D" id="2.60.120.260">
    <property type="entry name" value="Galactose-binding domain-like"/>
    <property type="match status" value="1"/>
</dbReference>
<dbReference type="NCBIfam" id="NF035944">
    <property type="entry name" value="PEPxxWA-CTERM"/>
    <property type="match status" value="1"/>
</dbReference>
<comment type="caution">
    <text evidence="2">The sequence shown here is derived from an EMBL/GenBank/DDBJ whole genome shotgun (WGS) entry which is preliminary data.</text>
</comment>